<proteinExistence type="predicted"/>
<reference evidence="1" key="1">
    <citation type="submission" date="2021-02" db="EMBL/GenBank/DDBJ databases">
        <authorList>
            <consortium name="DOE Joint Genome Institute"/>
            <person name="Ahrendt S."/>
            <person name="Looney B.P."/>
            <person name="Miyauchi S."/>
            <person name="Morin E."/>
            <person name="Drula E."/>
            <person name="Courty P.E."/>
            <person name="Chicoki N."/>
            <person name="Fauchery L."/>
            <person name="Kohler A."/>
            <person name="Kuo A."/>
            <person name="Labutti K."/>
            <person name="Pangilinan J."/>
            <person name="Lipzen A."/>
            <person name="Riley R."/>
            <person name="Andreopoulos W."/>
            <person name="He G."/>
            <person name="Johnson J."/>
            <person name="Barry K.W."/>
            <person name="Grigoriev I.V."/>
            <person name="Nagy L."/>
            <person name="Hibbett D."/>
            <person name="Henrissat B."/>
            <person name="Matheny P.B."/>
            <person name="Labbe J."/>
            <person name="Martin F."/>
        </authorList>
    </citation>
    <scope>NUCLEOTIDE SEQUENCE</scope>
    <source>
        <strain evidence="1">FP105234-sp</strain>
    </source>
</reference>
<name>A0ACB8REJ2_9AGAM</name>
<evidence type="ECO:0000313" key="1">
    <source>
        <dbReference type="EMBL" id="KAI0042061.1"/>
    </source>
</evidence>
<dbReference type="EMBL" id="MU276086">
    <property type="protein sequence ID" value="KAI0042061.1"/>
    <property type="molecule type" value="Genomic_DNA"/>
</dbReference>
<comment type="caution">
    <text evidence="1">The sequence shown here is derived from an EMBL/GenBank/DDBJ whole genome shotgun (WGS) entry which is preliminary data.</text>
</comment>
<keyword evidence="2" id="KW-1185">Reference proteome</keyword>
<evidence type="ECO:0000313" key="2">
    <source>
        <dbReference type="Proteomes" id="UP000814033"/>
    </source>
</evidence>
<accession>A0ACB8REJ2</accession>
<sequence length="174" mass="19552">MATRTLHAQCPTCVFRSVLLFLSKCFDCATPRLQCKCRVCKFCLRVRKNTMQKIDMEDVRRQECGVALKLEDVNRFGSDVWCRSRRAFANGRLCRHSPKVSKWPAKLLGARSCQWPGMHHCGCRLGGRVSVPVLTQRRSALPATAAAASTPIFSSELYELYILSATRGLVLSLD</sequence>
<gene>
    <name evidence="1" type="ORF">FA95DRAFT_618147</name>
</gene>
<organism evidence="1 2">
    <name type="scientific">Auriscalpium vulgare</name>
    <dbReference type="NCBI Taxonomy" id="40419"/>
    <lineage>
        <taxon>Eukaryota</taxon>
        <taxon>Fungi</taxon>
        <taxon>Dikarya</taxon>
        <taxon>Basidiomycota</taxon>
        <taxon>Agaricomycotina</taxon>
        <taxon>Agaricomycetes</taxon>
        <taxon>Russulales</taxon>
        <taxon>Auriscalpiaceae</taxon>
        <taxon>Auriscalpium</taxon>
    </lineage>
</organism>
<reference evidence="1" key="2">
    <citation type="journal article" date="2022" name="New Phytol.">
        <title>Evolutionary transition to the ectomycorrhizal habit in the genomes of a hyperdiverse lineage of mushroom-forming fungi.</title>
        <authorList>
            <person name="Looney B."/>
            <person name="Miyauchi S."/>
            <person name="Morin E."/>
            <person name="Drula E."/>
            <person name="Courty P.E."/>
            <person name="Kohler A."/>
            <person name="Kuo A."/>
            <person name="LaButti K."/>
            <person name="Pangilinan J."/>
            <person name="Lipzen A."/>
            <person name="Riley R."/>
            <person name="Andreopoulos W."/>
            <person name="He G."/>
            <person name="Johnson J."/>
            <person name="Nolan M."/>
            <person name="Tritt A."/>
            <person name="Barry K.W."/>
            <person name="Grigoriev I.V."/>
            <person name="Nagy L.G."/>
            <person name="Hibbett D."/>
            <person name="Henrissat B."/>
            <person name="Matheny P.B."/>
            <person name="Labbe J."/>
            <person name="Martin F.M."/>
        </authorList>
    </citation>
    <scope>NUCLEOTIDE SEQUENCE</scope>
    <source>
        <strain evidence="1">FP105234-sp</strain>
    </source>
</reference>
<dbReference type="Proteomes" id="UP000814033">
    <property type="component" value="Unassembled WGS sequence"/>
</dbReference>
<protein>
    <submittedName>
        <fullName evidence="1">Uncharacterized protein</fullName>
    </submittedName>
</protein>